<dbReference type="InterPro" id="IPR010559">
    <property type="entry name" value="Sig_transdc_His_kin_internal"/>
</dbReference>
<dbReference type="RefSeq" id="WP_154359320.1">
    <property type="nucleotide sequence ID" value="NZ_WKJL01000014.1"/>
</dbReference>
<evidence type="ECO:0000256" key="1">
    <source>
        <dbReference type="SAM" id="Phobius"/>
    </source>
</evidence>
<feature type="transmembrane region" description="Helical" evidence="1">
    <location>
        <begin position="26"/>
        <end position="50"/>
    </location>
</feature>
<accession>A0A844DE10</accession>
<keyword evidence="3" id="KW-0808">Transferase</keyword>
<feature type="domain" description="Signal transduction histidine kinase internal region" evidence="2">
    <location>
        <begin position="183"/>
        <end position="260"/>
    </location>
</feature>
<keyword evidence="1" id="KW-1133">Transmembrane helix</keyword>
<protein>
    <submittedName>
        <fullName evidence="3">Sensor histidine kinase</fullName>
    </submittedName>
</protein>
<sequence>MSTPSNANLETARAAPWAAPRPRWTAALQTVALNALAWATISAAGAYGAANASSFLRLWQQWCIDYVPMMLLSSILCLALLRRPTLFEPWRNVAGFFIVVMVLFQPLQWLYVDWVHNGDGPNLQSIYQTRLRMRRFSWFVTGATYAIIVAIGNWRLARAREQALQRTHTQNLELSLALEQQRMLALRAQLEPHFIFNALNAISALVRDGDKAVSLQGISRLSDLLRYALSASLRDAVRLGEELQFVHDYTDLQRLRYGLRLQIQIDCDDTGLHEVPCPPLLLQPLIENALRHDLDCHDGRSDIRVHVTRLASELLITVSNPLSAQAPPNPGTGLGLKNTRERLLMLDPAASLHAEKRGDRFYAEIRLPLGEWD</sequence>
<keyword evidence="1" id="KW-0472">Membrane</keyword>
<dbReference type="Gene3D" id="3.30.565.10">
    <property type="entry name" value="Histidine kinase-like ATPase, C-terminal domain"/>
    <property type="match status" value="1"/>
</dbReference>
<dbReference type="GO" id="GO:0000155">
    <property type="term" value="F:phosphorelay sensor kinase activity"/>
    <property type="evidence" value="ECO:0007669"/>
    <property type="project" value="InterPro"/>
</dbReference>
<dbReference type="EMBL" id="WKJL01000014">
    <property type="protein sequence ID" value="MRW86049.1"/>
    <property type="molecule type" value="Genomic_DNA"/>
</dbReference>
<reference evidence="3 4" key="1">
    <citation type="submission" date="2019-11" db="EMBL/GenBank/DDBJ databases">
        <title>Novel species isolated from a subtropical stream in China.</title>
        <authorList>
            <person name="Lu H."/>
        </authorList>
    </citation>
    <scope>NUCLEOTIDE SEQUENCE [LARGE SCALE GENOMIC DNA]</scope>
    <source>
        <strain evidence="3 4">FT26W</strain>
    </source>
</reference>
<dbReference type="SUPFAM" id="SSF55874">
    <property type="entry name" value="ATPase domain of HSP90 chaperone/DNA topoisomerase II/histidine kinase"/>
    <property type="match status" value="1"/>
</dbReference>
<dbReference type="GO" id="GO:0016020">
    <property type="term" value="C:membrane"/>
    <property type="evidence" value="ECO:0007669"/>
    <property type="project" value="InterPro"/>
</dbReference>
<name>A0A844DE10_9BURK</name>
<feature type="transmembrane region" description="Helical" evidence="1">
    <location>
        <begin position="62"/>
        <end position="81"/>
    </location>
</feature>
<feature type="transmembrane region" description="Helical" evidence="1">
    <location>
        <begin position="136"/>
        <end position="156"/>
    </location>
</feature>
<dbReference type="Pfam" id="PF06580">
    <property type="entry name" value="His_kinase"/>
    <property type="match status" value="1"/>
</dbReference>
<keyword evidence="4" id="KW-1185">Reference proteome</keyword>
<dbReference type="Proteomes" id="UP000439986">
    <property type="component" value="Unassembled WGS sequence"/>
</dbReference>
<dbReference type="AlphaFoldDB" id="A0A844DE10"/>
<gene>
    <name evidence="3" type="ORF">GJ698_18410</name>
</gene>
<dbReference type="PANTHER" id="PTHR34220">
    <property type="entry name" value="SENSOR HISTIDINE KINASE YPDA"/>
    <property type="match status" value="1"/>
</dbReference>
<dbReference type="PANTHER" id="PTHR34220:SF7">
    <property type="entry name" value="SENSOR HISTIDINE KINASE YPDA"/>
    <property type="match status" value="1"/>
</dbReference>
<keyword evidence="3" id="KW-0418">Kinase</keyword>
<organism evidence="3 4">
    <name type="scientific">Duganella aquatilis</name>
    <dbReference type="NCBI Taxonomy" id="2666082"/>
    <lineage>
        <taxon>Bacteria</taxon>
        <taxon>Pseudomonadati</taxon>
        <taxon>Pseudomonadota</taxon>
        <taxon>Betaproteobacteria</taxon>
        <taxon>Burkholderiales</taxon>
        <taxon>Oxalobacteraceae</taxon>
        <taxon>Telluria group</taxon>
        <taxon>Duganella</taxon>
    </lineage>
</organism>
<keyword evidence="1" id="KW-0812">Transmembrane</keyword>
<dbReference type="InterPro" id="IPR036890">
    <property type="entry name" value="HATPase_C_sf"/>
</dbReference>
<proteinExistence type="predicted"/>
<dbReference type="InterPro" id="IPR050640">
    <property type="entry name" value="Bact_2-comp_sensor_kinase"/>
</dbReference>
<evidence type="ECO:0000259" key="2">
    <source>
        <dbReference type="Pfam" id="PF06580"/>
    </source>
</evidence>
<feature type="transmembrane region" description="Helical" evidence="1">
    <location>
        <begin position="93"/>
        <end position="115"/>
    </location>
</feature>
<evidence type="ECO:0000313" key="3">
    <source>
        <dbReference type="EMBL" id="MRW86049.1"/>
    </source>
</evidence>
<evidence type="ECO:0000313" key="4">
    <source>
        <dbReference type="Proteomes" id="UP000439986"/>
    </source>
</evidence>
<comment type="caution">
    <text evidence="3">The sequence shown here is derived from an EMBL/GenBank/DDBJ whole genome shotgun (WGS) entry which is preliminary data.</text>
</comment>